<dbReference type="EMBL" id="ACVI01000031">
    <property type="protein sequence ID" value="EET87361.1"/>
    <property type="molecule type" value="Genomic_DNA"/>
</dbReference>
<keyword evidence="1" id="KW-0812">Transmembrane</keyword>
<dbReference type="Proteomes" id="UP000004198">
    <property type="component" value="Unassembled WGS sequence"/>
</dbReference>
<evidence type="ECO:0000256" key="1">
    <source>
        <dbReference type="SAM" id="Phobius"/>
    </source>
</evidence>
<gene>
    <name evidence="2" type="ORF">CcarbDRAFT_2142</name>
</gene>
<keyword evidence="3" id="KW-1185">Reference proteome</keyword>
<feature type="transmembrane region" description="Helical" evidence="1">
    <location>
        <begin position="6"/>
        <end position="25"/>
    </location>
</feature>
<reference evidence="2 3" key="1">
    <citation type="submission" date="2009-06" db="EMBL/GenBank/DDBJ databases">
        <title>The draft genome of Clostridium carboxidivorans P7.</title>
        <authorList>
            <consortium name="US DOE Joint Genome Institute (JGI-PGF)"/>
            <person name="Lucas S."/>
            <person name="Copeland A."/>
            <person name="Lapidus A."/>
            <person name="Glavina del Rio T."/>
            <person name="Tice H."/>
            <person name="Bruce D."/>
            <person name="Goodwin L."/>
            <person name="Pitluck S."/>
            <person name="Larimer F."/>
            <person name="Land M.L."/>
            <person name="Hauser L."/>
            <person name="Hemme C.L."/>
        </authorList>
    </citation>
    <scope>NUCLEOTIDE SEQUENCE [LARGE SCALE GENOMIC DNA]</scope>
    <source>
        <strain evidence="2 3">P7</strain>
    </source>
</reference>
<name>C6PTM5_9CLOT</name>
<evidence type="ECO:0000313" key="3">
    <source>
        <dbReference type="Proteomes" id="UP000004198"/>
    </source>
</evidence>
<keyword evidence="1" id="KW-0472">Membrane</keyword>
<dbReference type="RefSeq" id="WP_007061027.1">
    <property type="nucleotide sequence ID" value="NZ_ACVI01000031.1"/>
</dbReference>
<evidence type="ECO:0000313" key="2">
    <source>
        <dbReference type="EMBL" id="EET87361.1"/>
    </source>
</evidence>
<protein>
    <submittedName>
        <fullName evidence="2">Uncharacterized protein</fullName>
    </submittedName>
</protein>
<keyword evidence="1" id="KW-1133">Transmembrane helix</keyword>
<dbReference type="AlphaFoldDB" id="C6PTM5"/>
<dbReference type="STRING" id="536227.Ccar_07555"/>
<accession>C6PTM5</accession>
<sequence length="44" mass="4636">MDSEVIIVAIVAIVAIVGIVALASFHKDKVTLGMNNEVDGLLKK</sequence>
<comment type="caution">
    <text evidence="2">The sequence shown here is derived from an EMBL/GenBank/DDBJ whole genome shotgun (WGS) entry which is preliminary data.</text>
</comment>
<proteinExistence type="predicted"/>
<organism evidence="2 3">
    <name type="scientific">Clostridium carboxidivorans P7</name>
    <dbReference type="NCBI Taxonomy" id="536227"/>
    <lineage>
        <taxon>Bacteria</taxon>
        <taxon>Bacillati</taxon>
        <taxon>Bacillota</taxon>
        <taxon>Clostridia</taxon>
        <taxon>Eubacteriales</taxon>
        <taxon>Clostridiaceae</taxon>
        <taxon>Clostridium</taxon>
    </lineage>
</organism>